<dbReference type="OrthoDB" id="3271139at2759"/>
<keyword evidence="2" id="KW-0418">Kinase</keyword>
<organism evidence="2 3">
    <name type="scientific">Rhizoctonia solani 123E</name>
    <dbReference type="NCBI Taxonomy" id="1423351"/>
    <lineage>
        <taxon>Eukaryota</taxon>
        <taxon>Fungi</taxon>
        <taxon>Dikarya</taxon>
        <taxon>Basidiomycota</taxon>
        <taxon>Agaricomycotina</taxon>
        <taxon>Agaricomycetes</taxon>
        <taxon>Cantharellales</taxon>
        <taxon>Ceratobasidiaceae</taxon>
        <taxon>Rhizoctonia</taxon>
    </lineage>
</organism>
<dbReference type="InterPro" id="IPR011009">
    <property type="entry name" value="Kinase-like_dom_sf"/>
</dbReference>
<evidence type="ECO:0000313" key="3">
    <source>
        <dbReference type="Proteomes" id="UP000027456"/>
    </source>
</evidence>
<proteinExistence type="predicted"/>
<dbReference type="Gene3D" id="1.10.510.10">
    <property type="entry name" value="Transferase(Phosphotransferase) domain 1"/>
    <property type="match status" value="1"/>
</dbReference>
<sequence>MCDFPAVPEVTLNSLMHAVLPTVSLDWLDSVCMKLISNGAIQNSKDNPRWKWLPQDPSTFQSHELEVLKPFERIVSAVVDLHLKRFESEVKFQLAWKGMSLDPDSSCPDGFFYLRKRLRRPSKLSWSDVIMPMEFNKLDNDYNKTEDHAKVIRSMHHILCNDARRRFVHGLTCENTTARLWYTDRCDVVGSTEFDINKDWRYLVRIILSMLLAPPDRLGFDPDVELVPSDDLDAEPSYDITIRNSDTEEATTYRTLDIIYNAGIDRMVGPGTCVWIVQQLVDGDLVGPRYVLKDAWVYEACVPEHVPLKEIREAQPSYAQYFLTPIDHGFAYFSVATHDNTHKTLRRVKLIPTNKALLTHSYTPSGRSQVTLDFFSDNAGYPGDARQEEYRGYLHLTHHPRQHYRIVFEEFGRPVHDLYDWGDIFIAIQGAWHGLHAMHLCKYVHRDVSPGNILLLPASGSLGKRGVIMDLEYAKRIDDIGSPPDGRTGTLEFMASEVSFVEHHRLLKMRRANLGGDPRRPPEELYPGPLPPFRHNPLHDMESIWWLCIWIMFYLVSIGESNGQLFASHCQMLRGEYSKHYFITAYTDFKERTAPLRAVSSLVAIMKTWSIAFKNHYHSSYEKQIALHTRLVYVRIDGDTIGASYQDGKAFLQQLKEASRLLPAGLISVPEQVNDGSSPIL</sequence>
<dbReference type="AlphaFoldDB" id="A0A074RU95"/>
<dbReference type="Pfam" id="PF17667">
    <property type="entry name" value="Pkinase_fungal"/>
    <property type="match status" value="1"/>
</dbReference>
<dbReference type="InterPro" id="IPR008266">
    <property type="entry name" value="Tyr_kinase_AS"/>
</dbReference>
<keyword evidence="2" id="KW-0808">Transferase</keyword>
<keyword evidence="3" id="KW-1185">Reference proteome</keyword>
<dbReference type="STRING" id="1423351.A0A074RU95"/>
<protein>
    <submittedName>
        <fullName evidence="2">Kinase domain protein</fullName>
    </submittedName>
</protein>
<dbReference type="GO" id="GO:0004672">
    <property type="term" value="F:protein kinase activity"/>
    <property type="evidence" value="ECO:0007669"/>
    <property type="project" value="InterPro"/>
</dbReference>
<accession>A0A074RU95</accession>
<evidence type="ECO:0000313" key="2">
    <source>
        <dbReference type="EMBL" id="KEP50676.1"/>
    </source>
</evidence>
<dbReference type="PROSITE" id="PS00109">
    <property type="entry name" value="PROTEIN_KINASE_TYR"/>
    <property type="match status" value="1"/>
</dbReference>
<comment type="caution">
    <text evidence="2">The sequence shown here is derived from an EMBL/GenBank/DDBJ whole genome shotgun (WGS) entry which is preliminary data.</text>
</comment>
<dbReference type="Proteomes" id="UP000027456">
    <property type="component" value="Unassembled WGS sequence"/>
</dbReference>
<name>A0A074RU95_9AGAM</name>
<reference evidence="2 3" key="1">
    <citation type="submission" date="2013-12" db="EMBL/GenBank/DDBJ databases">
        <authorList>
            <person name="Cubeta M."/>
            <person name="Pakala S."/>
            <person name="Fedorova N."/>
            <person name="Thomas E."/>
            <person name="Dean R."/>
            <person name="Jabaji S."/>
            <person name="Neate S."/>
            <person name="Toda T."/>
            <person name="Tavantzis S."/>
            <person name="Vilgalys R."/>
            <person name="Bharathan N."/>
            <person name="Pakala S."/>
            <person name="Losada L.S."/>
            <person name="Zafar N."/>
            <person name="Nierman W."/>
        </authorList>
    </citation>
    <scope>NUCLEOTIDE SEQUENCE [LARGE SCALE GENOMIC DNA]</scope>
    <source>
        <strain evidence="2 3">123E</strain>
    </source>
</reference>
<dbReference type="PANTHER" id="PTHR38248:SF2">
    <property type="entry name" value="FUNK1 11"/>
    <property type="match status" value="1"/>
</dbReference>
<feature type="domain" description="Fungal-type protein kinase" evidence="1">
    <location>
        <begin position="119"/>
        <end position="552"/>
    </location>
</feature>
<dbReference type="PANTHER" id="PTHR38248">
    <property type="entry name" value="FUNK1 6"/>
    <property type="match status" value="1"/>
</dbReference>
<dbReference type="EMBL" id="AZST01000231">
    <property type="protein sequence ID" value="KEP50676.1"/>
    <property type="molecule type" value="Genomic_DNA"/>
</dbReference>
<dbReference type="SUPFAM" id="SSF56112">
    <property type="entry name" value="Protein kinase-like (PK-like)"/>
    <property type="match status" value="1"/>
</dbReference>
<dbReference type="HOGENOM" id="CLU_011584_1_2_1"/>
<gene>
    <name evidence="2" type="ORF">V565_075440</name>
</gene>
<evidence type="ECO:0000259" key="1">
    <source>
        <dbReference type="Pfam" id="PF17667"/>
    </source>
</evidence>
<dbReference type="InterPro" id="IPR040976">
    <property type="entry name" value="Pkinase_fungal"/>
</dbReference>